<dbReference type="Proteomes" id="UP001196509">
    <property type="component" value="Unassembled WGS sequence"/>
</dbReference>
<comment type="caution">
    <text evidence="3">The sequence shown here is derived from an EMBL/GenBank/DDBJ whole genome shotgun (WGS) entry which is preliminary data.</text>
</comment>
<dbReference type="Gene3D" id="2.30.30.40">
    <property type="entry name" value="SH3 Domains"/>
    <property type="match status" value="1"/>
</dbReference>
<organism evidence="3 4">
    <name type="scientific">Flavimaribacter sediminis</name>
    <dbReference type="NCBI Taxonomy" id="2865987"/>
    <lineage>
        <taxon>Bacteria</taxon>
        <taxon>Pseudomonadati</taxon>
        <taxon>Pseudomonadota</taxon>
        <taxon>Alphaproteobacteria</taxon>
        <taxon>Hyphomicrobiales</taxon>
        <taxon>Rhizobiaceae</taxon>
        <taxon>Flavimaribacter</taxon>
    </lineage>
</organism>
<evidence type="ECO:0000256" key="1">
    <source>
        <dbReference type="SAM" id="SignalP"/>
    </source>
</evidence>
<evidence type="ECO:0000313" key="4">
    <source>
        <dbReference type="Proteomes" id="UP001196509"/>
    </source>
</evidence>
<gene>
    <name evidence="3" type="ORF">K1W69_06790</name>
</gene>
<feature type="chain" id="PRO_5041900915" evidence="1">
    <location>
        <begin position="25"/>
        <end position="129"/>
    </location>
</feature>
<keyword evidence="4" id="KW-1185">Reference proteome</keyword>
<proteinExistence type="predicted"/>
<evidence type="ECO:0000259" key="2">
    <source>
        <dbReference type="PROSITE" id="PS51781"/>
    </source>
</evidence>
<name>A0AAE2ZHM6_9HYPH</name>
<dbReference type="EMBL" id="JAICBX010000001">
    <property type="protein sequence ID" value="MBW8636889.1"/>
    <property type="molecule type" value="Genomic_DNA"/>
</dbReference>
<reference evidence="3" key="1">
    <citation type="submission" date="2021-08" db="EMBL/GenBank/DDBJ databases">
        <title>Hoeflea bacterium WL0058 sp. nov., isolated from the sediment.</title>
        <authorList>
            <person name="Wang L."/>
            <person name="Zhang D."/>
        </authorList>
    </citation>
    <scope>NUCLEOTIDE SEQUENCE</scope>
    <source>
        <strain evidence="3">WL0058</strain>
    </source>
</reference>
<sequence>MVRNLRAIALVAGLSGLLPTPALSQALDVPVIEHADEDFDTCALGRVTGLKADGDRFLAVRSGPGSDYTKLDELHNGDKVWLFDQKGKWIGVVYGVEEVSCSPVVKDRPVPHEGKKGWVHGNWIEILAG</sequence>
<feature type="signal peptide" evidence="1">
    <location>
        <begin position="1"/>
        <end position="24"/>
    </location>
</feature>
<feature type="domain" description="SH3b" evidence="2">
    <location>
        <begin position="42"/>
        <end position="128"/>
    </location>
</feature>
<evidence type="ECO:0000313" key="3">
    <source>
        <dbReference type="EMBL" id="MBW8636889.1"/>
    </source>
</evidence>
<dbReference type="AlphaFoldDB" id="A0AAE2ZHM6"/>
<keyword evidence="1" id="KW-0732">Signal</keyword>
<dbReference type="PROSITE" id="PS51781">
    <property type="entry name" value="SH3B"/>
    <property type="match status" value="1"/>
</dbReference>
<accession>A0AAE2ZHM6</accession>
<protein>
    <submittedName>
        <fullName evidence="3">SH3 domain-containing protein</fullName>
    </submittedName>
</protein>
<dbReference type="InterPro" id="IPR003646">
    <property type="entry name" value="SH3-like_bac-type"/>
</dbReference>
<dbReference type="Pfam" id="PF08239">
    <property type="entry name" value="SH3_3"/>
    <property type="match status" value="1"/>
</dbReference>